<dbReference type="CDD" id="cd05398">
    <property type="entry name" value="NT_ClassII-CCAase"/>
    <property type="match status" value="1"/>
</dbReference>
<evidence type="ECO:0000313" key="14">
    <source>
        <dbReference type="Proteomes" id="UP000247838"/>
    </source>
</evidence>
<comment type="caution">
    <text evidence="13">The sequence shown here is derived from an EMBL/GenBank/DDBJ whole genome shotgun (WGS) entry which is preliminary data.</text>
</comment>
<dbReference type="SUPFAM" id="SSF81891">
    <property type="entry name" value="Poly A polymerase C-terminal region-like"/>
    <property type="match status" value="1"/>
</dbReference>
<keyword evidence="13" id="KW-0548">Nucleotidyltransferase</keyword>
<name>A0A318MT76_FRIPE</name>
<dbReference type="InterPro" id="IPR002646">
    <property type="entry name" value="PolA_pol_head_dom"/>
</dbReference>
<dbReference type="PANTHER" id="PTHR43051:SF1">
    <property type="entry name" value="POLYNUCLEOTIDE ADENYLYLTRANSFERASE FAMILY PROTEIN"/>
    <property type="match status" value="1"/>
</dbReference>
<sequence>MPSLLRCQIFKLVTRICQKLFQPQSSNKTKSNITQLTKSGLEIPTDSKCEIIPRKQHDISRQAISENALKVLYRLNKQGYQAYLVGGCVRDLLLGKKPKDFDITTNATPEQVQKAFRNCRLVGRRFRLAHIMFGKEIIEVATFRGDHSNLNSEITNTKLTKIDSNMSKRSQSGMLLRDNVYGTIEEDAMRRDFTINGLYYSVKDFTIRDYCHGIDDLKNGLIRLIGDPETRYREDPVRMLRAIRFAAKLNMTIESNTAAPIKSLASLLKNIPSARLFDEAIKLFQSGHGLPTYHLLRKYHLFFILFPTLQRSFNYQQRSNKADISYAEQIIEQALKNTDYRIANYKRVNPAYLFAVMLWYPLAERTREIIMESGLTYHDAFDIAMNDILKEQCSVIAIPKRLTSTMCDIWRLQLRFSKRSLKRVTSIFEHPKFRAAYDLLELRASIEKGELLELAKWWDEYQHCGLDQRLKMVKQITQNDSKYQNMSKARNKSKSFRSRNKGKKTE</sequence>
<organism evidence="13 14">
    <name type="scientific">Frischella perrara</name>
    <dbReference type="NCBI Taxonomy" id="1267021"/>
    <lineage>
        <taxon>Bacteria</taxon>
        <taxon>Pseudomonadati</taxon>
        <taxon>Pseudomonadota</taxon>
        <taxon>Gammaproteobacteria</taxon>
        <taxon>Orbales</taxon>
        <taxon>Orbaceae</taxon>
        <taxon>Frischella</taxon>
    </lineage>
</organism>
<keyword evidence="4 7" id="KW-0067">ATP-binding</keyword>
<evidence type="ECO:0000256" key="5">
    <source>
        <dbReference type="ARBA" id="ARBA00022884"/>
    </source>
</evidence>
<feature type="domain" description="tRNA nucleotidyltransferase/poly(A) polymerase RNA and SrmB- binding" evidence="12">
    <location>
        <begin position="250"/>
        <end position="310"/>
    </location>
</feature>
<dbReference type="InterPro" id="IPR032828">
    <property type="entry name" value="PolyA_RNA-bd"/>
</dbReference>
<evidence type="ECO:0000256" key="3">
    <source>
        <dbReference type="ARBA" id="ARBA00022741"/>
    </source>
</evidence>
<keyword evidence="3 7" id="KW-0547">Nucleotide-binding</keyword>
<dbReference type="SUPFAM" id="SSF81301">
    <property type="entry name" value="Nucleotidyltransferase"/>
    <property type="match status" value="1"/>
</dbReference>
<feature type="active site" evidence="7">
    <location>
        <position position="192"/>
    </location>
</feature>
<proteinExistence type="inferred from homology"/>
<evidence type="ECO:0000256" key="7">
    <source>
        <dbReference type="HAMAP-Rule" id="MF_00957"/>
    </source>
</evidence>
<evidence type="ECO:0000256" key="9">
    <source>
        <dbReference type="SAM" id="MobiDB-lite"/>
    </source>
</evidence>
<dbReference type="Pfam" id="PF12626">
    <property type="entry name" value="PolyA_pol_arg_C"/>
    <property type="match status" value="1"/>
</dbReference>
<evidence type="ECO:0000259" key="12">
    <source>
        <dbReference type="Pfam" id="PF12627"/>
    </source>
</evidence>
<evidence type="ECO:0000256" key="1">
    <source>
        <dbReference type="ARBA" id="ARBA00022664"/>
    </source>
</evidence>
<dbReference type="EMBL" id="QGLM01000014">
    <property type="protein sequence ID" value="PXY95129.1"/>
    <property type="molecule type" value="Genomic_DNA"/>
</dbReference>
<dbReference type="Proteomes" id="UP000247838">
    <property type="component" value="Unassembled WGS sequence"/>
</dbReference>
<protein>
    <recommendedName>
        <fullName evidence="7">Poly(A) polymerase I</fullName>
        <shortName evidence="7">PAP I</shortName>
        <ecNumber evidence="7">2.7.7.19</ecNumber>
    </recommendedName>
</protein>
<dbReference type="GO" id="GO:0005524">
    <property type="term" value="F:ATP binding"/>
    <property type="evidence" value="ECO:0007669"/>
    <property type="project" value="UniProtKB-UniRule"/>
</dbReference>
<feature type="active site" evidence="7">
    <location>
        <position position="102"/>
    </location>
</feature>
<gene>
    <name evidence="7" type="primary">pcnB</name>
    <name evidence="13" type="ORF">DKK76_06675</name>
</gene>
<reference evidence="13 14" key="1">
    <citation type="submission" date="2018-05" db="EMBL/GenBank/DDBJ databases">
        <title>Reference genomes for bee gut microbiota database.</title>
        <authorList>
            <person name="Ellegaard K.M."/>
        </authorList>
    </citation>
    <scope>NUCLEOTIDE SEQUENCE [LARGE SCALE GENOMIC DNA]</scope>
    <source>
        <strain evidence="13 14">ESL0167</strain>
    </source>
</reference>
<dbReference type="InterPro" id="IPR052191">
    <property type="entry name" value="tRNA_ntf/polyA_polymerase_I"/>
</dbReference>
<dbReference type="GO" id="GO:1990817">
    <property type="term" value="F:poly(A) RNA polymerase activity"/>
    <property type="evidence" value="ECO:0007669"/>
    <property type="project" value="UniProtKB-UniRule"/>
</dbReference>
<keyword evidence="2 7" id="KW-0808">Transferase</keyword>
<dbReference type="EC" id="2.7.7.19" evidence="7"/>
<accession>A0A318MT76</accession>
<dbReference type="GO" id="GO:0043633">
    <property type="term" value="P:polyadenylation-dependent RNA catabolic process"/>
    <property type="evidence" value="ECO:0007669"/>
    <property type="project" value="InterPro"/>
</dbReference>
<dbReference type="AlphaFoldDB" id="A0A318MT76"/>
<evidence type="ECO:0000256" key="8">
    <source>
        <dbReference type="RuleBase" id="RU003953"/>
    </source>
</evidence>
<dbReference type="Pfam" id="PF01743">
    <property type="entry name" value="PolyA_pol"/>
    <property type="match status" value="1"/>
</dbReference>
<dbReference type="PANTHER" id="PTHR43051">
    <property type="entry name" value="POLYNUCLEOTIDE ADENYLYLTRANSFERASE FAMILY PROTEIN"/>
    <property type="match status" value="1"/>
</dbReference>
<feature type="active site" evidence="7">
    <location>
        <position position="100"/>
    </location>
</feature>
<feature type="domain" description="Poly A polymerase head" evidence="10">
    <location>
        <begin position="82"/>
        <end position="223"/>
    </location>
</feature>
<feature type="domain" description="Polymerase A arginine-rich C-terminal" evidence="11">
    <location>
        <begin position="374"/>
        <end position="489"/>
    </location>
</feature>
<dbReference type="InterPro" id="IPR043519">
    <property type="entry name" value="NT_sf"/>
</dbReference>
<keyword evidence="5 7" id="KW-0694">RNA-binding</keyword>
<feature type="compositionally biased region" description="Basic residues" evidence="9">
    <location>
        <begin position="489"/>
        <end position="506"/>
    </location>
</feature>
<dbReference type="Gene3D" id="1.10.3090.10">
    <property type="entry name" value="cca-adding enzyme, domain 2"/>
    <property type="match status" value="1"/>
</dbReference>
<keyword evidence="6 7" id="KW-0804">Transcription</keyword>
<dbReference type="InterPro" id="IPR010206">
    <property type="entry name" value="PolA_pol_I"/>
</dbReference>
<dbReference type="NCBIfam" id="TIGR01942">
    <property type="entry name" value="pcnB"/>
    <property type="match status" value="1"/>
</dbReference>
<comment type="catalytic activity">
    <reaction evidence="7">
        <text>RNA(n) + ATP = RNA(n)-3'-adenine ribonucleotide + diphosphate</text>
        <dbReference type="Rhea" id="RHEA:11332"/>
        <dbReference type="Rhea" id="RHEA-COMP:14527"/>
        <dbReference type="Rhea" id="RHEA-COMP:17347"/>
        <dbReference type="ChEBI" id="CHEBI:30616"/>
        <dbReference type="ChEBI" id="CHEBI:33019"/>
        <dbReference type="ChEBI" id="CHEBI:140395"/>
        <dbReference type="ChEBI" id="CHEBI:173115"/>
        <dbReference type="EC" id="2.7.7.19"/>
    </reaction>
</comment>
<comment type="similarity">
    <text evidence="7 8">Belongs to the tRNA nucleotidyltransferase/poly(A) polymerase family.</text>
</comment>
<dbReference type="GO" id="GO:0003723">
    <property type="term" value="F:RNA binding"/>
    <property type="evidence" value="ECO:0007669"/>
    <property type="project" value="UniProtKB-UniRule"/>
</dbReference>
<evidence type="ECO:0000256" key="4">
    <source>
        <dbReference type="ARBA" id="ARBA00022840"/>
    </source>
</evidence>
<evidence type="ECO:0000259" key="11">
    <source>
        <dbReference type="Pfam" id="PF12626"/>
    </source>
</evidence>
<dbReference type="GO" id="GO:0006397">
    <property type="term" value="P:mRNA processing"/>
    <property type="evidence" value="ECO:0007669"/>
    <property type="project" value="UniProtKB-KW"/>
</dbReference>
<evidence type="ECO:0000256" key="6">
    <source>
        <dbReference type="ARBA" id="ARBA00023163"/>
    </source>
</evidence>
<evidence type="ECO:0000259" key="10">
    <source>
        <dbReference type="Pfam" id="PF01743"/>
    </source>
</evidence>
<feature type="region of interest" description="Disordered" evidence="9">
    <location>
        <begin position="481"/>
        <end position="506"/>
    </location>
</feature>
<keyword evidence="1 7" id="KW-0507">mRNA processing</keyword>
<dbReference type="Gene3D" id="3.30.460.10">
    <property type="entry name" value="Beta Polymerase, domain 2"/>
    <property type="match status" value="1"/>
</dbReference>
<dbReference type="HAMAP" id="MF_00957">
    <property type="entry name" value="PolyA_pol"/>
    <property type="match status" value="1"/>
</dbReference>
<evidence type="ECO:0000256" key="2">
    <source>
        <dbReference type="ARBA" id="ARBA00022679"/>
    </source>
</evidence>
<dbReference type="InterPro" id="IPR025866">
    <property type="entry name" value="PolyA_pol_arg_C_dom"/>
</dbReference>
<dbReference type="Pfam" id="PF12627">
    <property type="entry name" value="PolyA_pol_RNAbd"/>
    <property type="match status" value="1"/>
</dbReference>
<dbReference type="FunFam" id="3.30.460.10:FF:000035">
    <property type="entry name" value="Poly(A) polymerase I"/>
    <property type="match status" value="1"/>
</dbReference>
<comment type="function">
    <text evidence="7">Adds poly(A) tail to the 3' end of many RNAs, which usually targets these RNAs for decay. Plays a significant role in the global control of gene expression, through influencing the rate of transcript degradation, and in the general RNA quality control.</text>
</comment>
<evidence type="ECO:0000313" key="13">
    <source>
        <dbReference type="EMBL" id="PXY95129.1"/>
    </source>
</evidence>